<keyword evidence="1" id="KW-0175">Coiled coil</keyword>
<dbReference type="InterPro" id="IPR003395">
    <property type="entry name" value="RecF/RecN/SMC_N"/>
</dbReference>
<name>L8HAB6_ACACF</name>
<dbReference type="Proteomes" id="UP000011083">
    <property type="component" value="Unassembled WGS sequence"/>
</dbReference>
<dbReference type="AlphaFoldDB" id="L8HAB6"/>
<evidence type="ECO:0000256" key="1">
    <source>
        <dbReference type="SAM" id="Coils"/>
    </source>
</evidence>
<reference evidence="4 5" key="1">
    <citation type="journal article" date="2013" name="Genome Biol.">
        <title>Genome of Acanthamoeba castellanii highlights extensive lateral gene transfer and early evolution of tyrosine kinase signaling.</title>
        <authorList>
            <person name="Clarke M."/>
            <person name="Lohan A.J."/>
            <person name="Liu B."/>
            <person name="Lagkouvardos I."/>
            <person name="Roy S."/>
            <person name="Zafar N."/>
            <person name="Bertelli C."/>
            <person name="Schilde C."/>
            <person name="Kianianmomeni A."/>
            <person name="Burglin T.R."/>
            <person name="Frech C."/>
            <person name="Turcotte B."/>
            <person name="Kopec K.O."/>
            <person name="Synnott J.M."/>
            <person name="Choo C."/>
            <person name="Paponov I."/>
            <person name="Finkler A."/>
            <person name="Soon Heng Tan C."/>
            <person name="Hutchins A.P."/>
            <person name="Weinmeier T."/>
            <person name="Rattei T."/>
            <person name="Chu J.S."/>
            <person name="Gimenez G."/>
            <person name="Irimia M."/>
            <person name="Rigden D.J."/>
            <person name="Fitzpatrick D.A."/>
            <person name="Lorenzo-Morales J."/>
            <person name="Bateman A."/>
            <person name="Chiu C.H."/>
            <person name="Tang P."/>
            <person name="Hegemann P."/>
            <person name="Fromm H."/>
            <person name="Raoult D."/>
            <person name="Greub G."/>
            <person name="Miranda-Saavedra D."/>
            <person name="Chen N."/>
            <person name="Nash P."/>
            <person name="Ginger M.L."/>
            <person name="Horn M."/>
            <person name="Schaap P."/>
            <person name="Caler L."/>
            <person name="Loftus B."/>
        </authorList>
    </citation>
    <scope>NUCLEOTIDE SEQUENCE [LARGE SCALE GENOMIC DNA]</scope>
    <source>
        <strain evidence="4 5">Neff</strain>
    </source>
</reference>
<dbReference type="InterPro" id="IPR027417">
    <property type="entry name" value="P-loop_NTPase"/>
</dbReference>
<dbReference type="STRING" id="1257118.L8HAB6"/>
<proteinExistence type="predicted"/>
<dbReference type="Gene3D" id="3.40.50.300">
    <property type="entry name" value="P-loop containing nucleotide triphosphate hydrolases"/>
    <property type="match status" value="2"/>
</dbReference>
<dbReference type="RefSeq" id="XP_004346588.1">
    <property type="nucleotide sequence ID" value="XM_004346538.1"/>
</dbReference>
<dbReference type="OrthoDB" id="431497at2759"/>
<gene>
    <name evidence="4" type="ORF">ACA1_230080</name>
</gene>
<evidence type="ECO:0000313" key="5">
    <source>
        <dbReference type="Proteomes" id="UP000011083"/>
    </source>
</evidence>
<dbReference type="Pfam" id="PF02463">
    <property type="entry name" value="SMC_N"/>
    <property type="match status" value="2"/>
</dbReference>
<feature type="coiled-coil region" evidence="1">
    <location>
        <begin position="107"/>
        <end position="183"/>
    </location>
</feature>
<feature type="domain" description="RecF/RecN/SMC N-terminal" evidence="3">
    <location>
        <begin position="102"/>
        <end position="469"/>
    </location>
</feature>
<dbReference type="KEGG" id="acan:ACA1_230080"/>
<feature type="compositionally biased region" description="Acidic residues" evidence="2">
    <location>
        <begin position="524"/>
        <end position="553"/>
    </location>
</feature>
<dbReference type="SUPFAM" id="SSF52540">
    <property type="entry name" value="P-loop containing nucleoside triphosphate hydrolases"/>
    <property type="match status" value="2"/>
</dbReference>
<accession>L8HAB6</accession>
<keyword evidence="5" id="KW-1185">Reference proteome</keyword>
<evidence type="ECO:0000259" key="3">
    <source>
        <dbReference type="Pfam" id="PF02463"/>
    </source>
</evidence>
<feature type="coiled-coil region" evidence="1">
    <location>
        <begin position="239"/>
        <end position="273"/>
    </location>
</feature>
<feature type="domain" description="RecF/RecN/SMC N-terminal" evidence="3">
    <location>
        <begin position="3"/>
        <end position="47"/>
    </location>
</feature>
<sequence>MVHIKKVVIQGFKSYKELLDLEPFSKGSNVIVGRNGSGKSNFFFAIFSRIFALMRGRPCFMALEYTLYTKELQSTNETLRRLDTDRQEESSRAKEEYQNALLVHKALKAKERELKDAEIEMRRLNKEKSVIEEERKELLKQKAKLELELEEAESRAGTDQENQERLAKEAERLRKEIRTTTKKLDDLTPRYMAAVEAERDVNERIIDCERRVNDLYSKQGRSSRFTNKKERDAWIKKEIKLVDRTIEVQKQQIEALQDEINQIGAMREDEAKKGYSQVNKKALDQYVSFTEQYDDLLNKKKESDSGADRITELIQALDRKKDEAIERTFKGVAKHFAQVFSELVPDGKGVLVMQRSKDVQEVGRIAAYTGVAIKVAFTRGGETQHMQHLSGGQKSLVALALIFAIQRCDPAPFYLFDEIDSALDQSHRTAVAEMIKRQAEKAQFITTTFRPELVRSAKKHYGITFKNKISSIHAITEKKALAIIRASAEAEAGPLMPAEEEEEEEEETSKGKEPAASTTTTRDEGEEGEEEETQLGEGEGEGEGEEGAAPMEE</sequence>
<evidence type="ECO:0000313" key="4">
    <source>
        <dbReference type="EMBL" id="ELR21643.1"/>
    </source>
</evidence>
<protein>
    <submittedName>
        <fullName evidence="4">RecF/RecN/SMC domain containing protein</fullName>
    </submittedName>
</protein>
<feature type="region of interest" description="Disordered" evidence="2">
    <location>
        <begin position="492"/>
        <end position="553"/>
    </location>
</feature>
<dbReference type="OMA" id="HRERDIG"/>
<dbReference type="VEuPathDB" id="AmoebaDB:ACA1_230080"/>
<dbReference type="GeneID" id="14922550"/>
<dbReference type="EMBL" id="KB007901">
    <property type="protein sequence ID" value="ELR21643.1"/>
    <property type="molecule type" value="Genomic_DNA"/>
</dbReference>
<evidence type="ECO:0000256" key="2">
    <source>
        <dbReference type="SAM" id="MobiDB-lite"/>
    </source>
</evidence>
<organism evidence="4 5">
    <name type="scientific">Acanthamoeba castellanii (strain ATCC 30010 / Neff)</name>
    <dbReference type="NCBI Taxonomy" id="1257118"/>
    <lineage>
        <taxon>Eukaryota</taxon>
        <taxon>Amoebozoa</taxon>
        <taxon>Discosea</taxon>
        <taxon>Longamoebia</taxon>
        <taxon>Centramoebida</taxon>
        <taxon>Acanthamoebidae</taxon>
        <taxon>Acanthamoeba</taxon>
    </lineage>
</organism>
<feature type="compositionally biased region" description="Acidic residues" evidence="2">
    <location>
        <begin position="498"/>
        <end position="507"/>
    </location>
</feature>
<dbReference type="PANTHER" id="PTHR43977">
    <property type="entry name" value="STRUCTURAL MAINTENANCE OF CHROMOSOMES PROTEIN 3"/>
    <property type="match status" value="1"/>
</dbReference>